<reference evidence="4 5" key="1">
    <citation type="submission" date="2019-11" db="EMBL/GenBank/DDBJ databases">
        <authorList>
            <person name="Cho J.-C."/>
        </authorList>
    </citation>
    <scope>NUCLEOTIDE SEQUENCE [LARGE SCALE GENOMIC DNA]</scope>
    <source>
        <strain evidence="3 4">JH1073</strain>
        <strain evidence="2 5">JH702</strain>
    </source>
</reference>
<dbReference type="NCBIfam" id="TIGR03083">
    <property type="entry name" value="maleylpyruvate isomerase family mycothiol-dependent enzyme"/>
    <property type="match status" value="1"/>
</dbReference>
<accession>A0AAJ6CR01</accession>
<dbReference type="InterPro" id="IPR034660">
    <property type="entry name" value="DinB/YfiT-like"/>
</dbReference>
<organism evidence="3 4">
    <name type="scientific">Candidatus Lucifugimonas marina</name>
    <dbReference type="NCBI Taxonomy" id="3038979"/>
    <lineage>
        <taxon>Bacteria</taxon>
        <taxon>Bacillati</taxon>
        <taxon>Chloroflexota</taxon>
        <taxon>Dehalococcoidia</taxon>
        <taxon>SAR202 cluster</taxon>
        <taxon>Candidatus Lucifugimonadales</taxon>
        <taxon>Candidatus Lucifugimonadaceae</taxon>
        <taxon>Candidatus Lucifugimonas</taxon>
    </lineage>
</organism>
<evidence type="ECO:0000313" key="5">
    <source>
        <dbReference type="Proteomes" id="UP001321249"/>
    </source>
</evidence>
<evidence type="ECO:0000313" key="3">
    <source>
        <dbReference type="EMBL" id="WFG38781.1"/>
    </source>
</evidence>
<dbReference type="Gene3D" id="1.20.120.450">
    <property type="entry name" value="dinb family like domain"/>
    <property type="match status" value="1"/>
</dbReference>
<reference evidence="3" key="2">
    <citation type="journal article" date="2023" name="Nat. Commun.">
        <title>Cultivation of marine bacteria of the SAR202 clade.</title>
        <authorList>
            <person name="Lim Y."/>
            <person name="Seo J.H."/>
            <person name="Giovannoni S.J."/>
            <person name="Kang I."/>
            <person name="Cho J.C."/>
        </authorList>
    </citation>
    <scope>NUCLEOTIDE SEQUENCE</scope>
    <source>
        <strain evidence="3">JH1073</strain>
    </source>
</reference>
<proteinExistence type="predicted"/>
<dbReference type="EMBL" id="WMBE01000005">
    <property type="protein sequence ID" value="MDG0867931.1"/>
    <property type="molecule type" value="Genomic_DNA"/>
</dbReference>
<dbReference type="Pfam" id="PF11716">
    <property type="entry name" value="MDMPI_N"/>
    <property type="match status" value="1"/>
</dbReference>
<dbReference type="InterPro" id="IPR017517">
    <property type="entry name" value="Maleyloyr_isom"/>
</dbReference>
<dbReference type="GO" id="GO:0046872">
    <property type="term" value="F:metal ion binding"/>
    <property type="evidence" value="ECO:0007669"/>
    <property type="project" value="InterPro"/>
</dbReference>
<sequence>MSSPVEMDPAVVSDCYLRSLDSTINFVSNVADDAWSNDTPCSDWDVKDVVNHIVYENVWMVALFNGRTIAEVGDEFEGDRVGDDPAGVYIKTANEVKAILAEPDAMTRTCQISSGPVSGADYAKELFLDTLIHGWDIAVGSKQDATLDPYLVEQCMPLGQAIADNDAYRAAFKAPTEGTASGNPQTQLLALLGRDG</sequence>
<reference evidence="4" key="3">
    <citation type="submission" date="2023-06" db="EMBL/GenBank/DDBJ databases">
        <title>Pangenomics reveal diversification of enzyme families and niche specialization in globally abundant SAR202 bacteria.</title>
        <authorList>
            <person name="Saw J.H.W."/>
        </authorList>
    </citation>
    <scope>NUCLEOTIDE SEQUENCE [LARGE SCALE GENOMIC DNA]</scope>
    <source>
        <strain evidence="4">JH1073</strain>
    </source>
</reference>
<dbReference type="InterPro" id="IPR017520">
    <property type="entry name" value="CHP03086"/>
</dbReference>
<dbReference type="RefSeq" id="WP_342826918.1">
    <property type="nucleotide sequence ID" value="NZ_CP046146.1"/>
</dbReference>
<evidence type="ECO:0000313" key="2">
    <source>
        <dbReference type="EMBL" id="MDG0867931.1"/>
    </source>
</evidence>
<feature type="domain" description="Mycothiol-dependent maleylpyruvate isomerase metal-binding" evidence="1">
    <location>
        <begin position="22"/>
        <end position="138"/>
    </location>
</feature>
<dbReference type="AlphaFoldDB" id="A0AAJ6CR01"/>
<dbReference type="InterPro" id="IPR024344">
    <property type="entry name" value="MDMPI_metal-binding"/>
</dbReference>
<dbReference type="Proteomes" id="UP001219901">
    <property type="component" value="Chromosome"/>
</dbReference>
<gene>
    <name evidence="2" type="ORF">GKO46_12750</name>
    <name evidence="3" type="ORF">GKO48_03870</name>
</gene>
<dbReference type="NCBIfam" id="TIGR03086">
    <property type="entry name" value="TIGR03086 family metal-binding protein"/>
    <property type="match status" value="1"/>
</dbReference>
<name>A0AAJ6CR01_9CHLR</name>
<keyword evidence="4" id="KW-1185">Reference proteome</keyword>
<evidence type="ECO:0000259" key="1">
    <source>
        <dbReference type="Pfam" id="PF11716"/>
    </source>
</evidence>
<evidence type="ECO:0000313" key="4">
    <source>
        <dbReference type="Proteomes" id="UP001219901"/>
    </source>
</evidence>
<protein>
    <submittedName>
        <fullName evidence="3">TIGR03086 family protein</fullName>
    </submittedName>
</protein>
<dbReference type="SUPFAM" id="SSF109854">
    <property type="entry name" value="DinB/YfiT-like putative metalloenzymes"/>
    <property type="match status" value="1"/>
</dbReference>
<dbReference type="EMBL" id="CP046147">
    <property type="protein sequence ID" value="WFG38781.1"/>
    <property type="molecule type" value="Genomic_DNA"/>
</dbReference>
<dbReference type="Proteomes" id="UP001321249">
    <property type="component" value="Unassembled WGS sequence"/>
</dbReference>